<keyword evidence="3" id="KW-1185">Reference proteome</keyword>
<reference evidence="3" key="1">
    <citation type="journal article" date="2019" name="Int. J. Syst. Evol. Microbiol.">
        <title>The Global Catalogue of Microorganisms (GCM) 10K type strain sequencing project: providing services to taxonomists for standard genome sequencing and annotation.</title>
        <authorList>
            <consortium name="The Broad Institute Genomics Platform"/>
            <consortium name="The Broad Institute Genome Sequencing Center for Infectious Disease"/>
            <person name="Wu L."/>
            <person name="Ma J."/>
        </authorList>
    </citation>
    <scope>NUCLEOTIDE SEQUENCE [LARGE SCALE GENOMIC DNA]</scope>
    <source>
        <strain evidence="3">JCM 18200</strain>
    </source>
</reference>
<organism evidence="2 3">
    <name type="scientific">Olivibacter ginsenosidimutans</name>
    <dbReference type="NCBI Taxonomy" id="1176537"/>
    <lineage>
        <taxon>Bacteria</taxon>
        <taxon>Pseudomonadati</taxon>
        <taxon>Bacteroidota</taxon>
        <taxon>Sphingobacteriia</taxon>
        <taxon>Sphingobacteriales</taxon>
        <taxon>Sphingobacteriaceae</taxon>
        <taxon>Olivibacter</taxon>
    </lineage>
</organism>
<accession>A0ABP9AUK7</accession>
<gene>
    <name evidence="2" type="ORF">GCM10023231_12560</name>
</gene>
<evidence type="ECO:0000313" key="3">
    <source>
        <dbReference type="Proteomes" id="UP001501411"/>
    </source>
</evidence>
<proteinExistence type="predicted"/>
<evidence type="ECO:0000256" key="1">
    <source>
        <dbReference type="SAM" id="MobiDB-lite"/>
    </source>
</evidence>
<protein>
    <submittedName>
        <fullName evidence="2">Uncharacterized protein</fullName>
    </submittedName>
</protein>
<name>A0ABP9AUK7_9SPHI</name>
<dbReference type="RefSeq" id="WP_345230889.1">
    <property type="nucleotide sequence ID" value="NZ_BAABIQ010000006.1"/>
</dbReference>
<feature type="region of interest" description="Disordered" evidence="1">
    <location>
        <begin position="44"/>
        <end position="114"/>
    </location>
</feature>
<feature type="compositionally biased region" description="Polar residues" evidence="1">
    <location>
        <begin position="60"/>
        <end position="71"/>
    </location>
</feature>
<dbReference type="Proteomes" id="UP001501411">
    <property type="component" value="Unassembled WGS sequence"/>
</dbReference>
<feature type="compositionally biased region" description="Polar residues" evidence="1">
    <location>
        <begin position="101"/>
        <end position="114"/>
    </location>
</feature>
<comment type="caution">
    <text evidence="2">The sequence shown here is derived from an EMBL/GenBank/DDBJ whole genome shotgun (WGS) entry which is preliminary data.</text>
</comment>
<evidence type="ECO:0000313" key="2">
    <source>
        <dbReference type="EMBL" id="GAA4786131.1"/>
    </source>
</evidence>
<sequence length="114" mass="12242">MHFKKITGTVLVAVMLSGGTISVAKVRAERAANAARADQEWLYDDSLPGADPTQPEFYHQGSTSGCSSTFSEVCGITAPVDENSDPENPKPEISEDLIDQMQGNATPTNVRFKP</sequence>
<dbReference type="EMBL" id="BAABIQ010000006">
    <property type="protein sequence ID" value="GAA4786131.1"/>
    <property type="molecule type" value="Genomic_DNA"/>
</dbReference>